<keyword evidence="3 4" id="KW-0443">Lipid metabolism</keyword>
<dbReference type="InterPro" id="IPR016035">
    <property type="entry name" value="Acyl_Trfase/lysoPLipase"/>
</dbReference>
<feature type="domain" description="PNPLA" evidence="5">
    <location>
        <begin position="14"/>
        <end position="213"/>
    </location>
</feature>
<evidence type="ECO:0000256" key="3">
    <source>
        <dbReference type="ARBA" id="ARBA00023098"/>
    </source>
</evidence>
<proteinExistence type="predicted"/>
<evidence type="ECO:0000256" key="2">
    <source>
        <dbReference type="ARBA" id="ARBA00022963"/>
    </source>
</evidence>
<dbReference type="InterPro" id="IPR050301">
    <property type="entry name" value="NTE"/>
</dbReference>
<feature type="short sequence motif" description="GXGXXG" evidence="4">
    <location>
        <begin position="18"/>
        <end position="23"/>
    </location>
</feature>
<dbReference type="Gene3D" id="3.40.1090.10">
    <property type="entry name" value="Cytosolic phospholipase A2 catalytic domain"/>
    <property type="match status" value="2"/>
</dbReference>
<evidence type="ECO:0000256" key="4">
    <source>
        <dbReference type="PROSITE-ProRule" id="PRU01161"/>
    </source>
</evidence>
<dbReference type="PANTHER" id="PTHR14226:SF78">
    <property type="entry name" value="SLR0060 PROTEIN"/>
    <property type="match status" value="1"/>
</dbReference>
<dbReference type="PANTHER" id="PTHR14226">
    <property type="entry name" value="NEUROPATHY TARGET ESTERASE/SWISS CHEESE D.MELANOGASTER"/>
    <property type="match status" value="1"/>
</dbReference>
<dbReference type="EMBL" id="CP008743">
    <property type="protein sequence ID" value="ARN84487.1"/>
    <property type="molecule type" value="Genomic_DNA"/>
</dbReference>
<dbReference type="RefSeq" id="WP_085783895.1">
    <property type="nucleotide sequence ID" value="NZ_CP008743.1"/>
</dbReference>
<feature type="active site" description="Proton acceptor" evidence="4">
    <location>
        <position position="200"/>
    </location>
</feature>
<dbReference type="OrthoDB" id="9807112at2"/>
<dbReference type="PROSITE" id="PS51635">
    <property type="entry name" value="PNPLA"/>
    <property type="match status" value="1"/>
</dbReference>
<keyword evidence="7" id="KW-1185">Reference proteome</keyword>
<dbReference type="Proteomes" id="UP000237351">
    <property type="component" value="Chromosome"/>
</dbReference>
<evidence type="ECO:0000256" key="1">
    <source>
        <dbReference type="ARBA" id="ARBA00022801"/>
    </source>
</evidence>
<evidence type="ECO:0000313" key="7">
    <source>
        <dbReference type="Proteomes" id="UP000237351"/>
    </source>
</evidence>
<feature type="short sequence motif" description="GXSXG" evidence="4">
    <location>
        <begin position="46"/>
        <end position="50"/>
    </location>
</feature>
<sequence length="343" mass="37501">MATPKNSERKKVSFALQGGGSHGAFTWGVLDAIFEDGRIDVEGVVGTSAGGMNATATAYGFIKDGPNGARQSLKALWGEIGEQGRKSPLKPNPMDKLVQNYDISGTPMFKMMQFVSGALSPYQLNPHGGHPLDPVVSKLFDFKVLQGSKDVKLFLCATHVATGKVKVFTGKELTKDAVLASACVPTLFKAIEINGEFYWDGGFIANPAVYPLIYNCESTDIVIIQIRRVHDPMVPTTVHAINNRLGEITQNSCLTREMRAISFVTKLIDDGLVKPGALKRLHIHMIRDDAFFGGIDRASGFCADPDFLEYLYKAGRRCGKKWLEDNFDAIGKKTSANIESDFM</sequence>
<feature type="active site" description="Nucleophile" evidence="4">
    <location>
        <position position="48"/>
    </location>
</feature>
<dbReference type="SUPFAM" id="SSF52151">
    <property type="entry name" value="FabD/lysophospholipase-like"/>
    <property type="match status" value="1"/>
</dbReference>
<keyword evidence="1 4" id="KW-0378">Hydrolase</keyword>
<name>A0A1W6N3L8_9PROT</name>
<dbReference type="GO" id="GO:0016042">
    <property type="term" value="P:lipid catabolic process"/>
    <property type="evidence" value="ECO:0007669"/>
    <property type="project" value="UniProtKB-UniRule"/>
</dbReference>
<dbReference type="Pfam" id="PF01734">
    <property type="entry name" value="Patatin"/>
    <property type="match status" value="1"/>
</dbReference>
<organism evidence="6 7">
    <name type="scientific">Candidatus Nucleicultrix amoebiphila FS5</name>
    <dbReference type="NCBI Taxonomy" id="1414854"/>
    <lineage>
        <taxon>Bacteria</taxon>
        <taxon>Pseudomonadati</taxon>
        <taxon>Pseudomonadota</taxon>
        <taxon>Alphaproteobacteria</taxon>
        <taxon>Holosporales</taxon>
        <taxon>Candidatus Nucleicultricaceae</taxon>
        <taxon>Candidatus Nucleicultrix</taxon>
    </lineage>
</organism>
<keyword evidence="2 4" id="KW-0442">Lipid degradation</keyword>
<reference evidence="6 7" key="1">
    <citation type="submission" date="2014-06" db="EMBL/GenBank/DDBJ databases">
        <title>The genome of the endonuclear symbiont Nucleicultrix amoebiphila.</title>
        <authorList>
            <person name="Schulz F."/>
            <person name="Horn M."/>
        </authorList>
    </citation>
    <scope>NUCLEOTIDE SEQUENCE [LARGE SCALE GENOMIC DNA]</scope>
    <source>
        <strain evidence="6 7">FS5</strain>
    </source>
</reference>
<gene>
    <name evidence="6" type="ORF">GQ61_03170</name>
</gene>
<dbReference type="STRING" id="1414854.GQ61_03170"/>
<dbReference type="GO" id="GO:0016787">
    <property type="term" value="F:hydrolase activity"/>
    <property type="evidence" value="ECO:0007669"/>
    <property type="project" value="UniProtKB-UniRule"/>
</dbReference>
<dbReference type="AlphaFoldDB" id="A0A1W6N3L8"/>
<protein>
    <recommendedName>
        <fullName evidence="5">PNPLA domain-containing protein</fullName>
    </recommendedName>
</protein>
<dbReference type="InterPro" id="IPR002641">
    <property type="entry name" value="PNPLA_dom"/>
</dbReference>
<feature type="short sequence motif" description="DGA/G" evidence="4">
    <location>
        <begin position="200"/>
        <end position="202"/>
    </location>
</feature>
<evidence type="ECO:0000313" key="6">
    <source>
        <dbReference type="EMBL" id="ARN84487.1"/>
    </source>
</evidence>
<accession>A0A1W6N3L8</accession>
<dbReference type="KEGG" id="naf:GQ61_03170"/>
<evidence type="ECO:0000259" key="5">
    <source>
        <dbReference type="PROSITE" id="PS51635"/>
    </source>
</evidence>